<dbReference type="SMART" id="SM00355">
    <property type="entry name" value="ZnF_C2H2"/>
    <property type="match status" value="4"/>
</dbReference>
<evidence type="ECO:0000256" key="12">
    <source>
        <dbReference type="PROSITE-ProRule" id="PRU00042"/>
    </source>
</evidence>
<dbReference type="FunFam" id="3.30.160.60:FF:000156">
    <property type="entry name" value="Zinc finger protein 568"/>
    <property type="match status" value="2"/>
</dbReference>
<evidence type="ECO:0000256" key="11">
    <source>
        <dbReference type="ARBA" id="ARBA00023242"/>
    </source>
</evidence>
<dbReference type="GO" id="GO:0005634">
    <property type="term" value="C:nucleus"/>
    <property type="evidence" value="ECO:0007669"/>
    <property type="project" value="UniProtKB-SubCell"/>
</dbReference>
<dbReference type="InterPro" id="IPR036051">
    <property type="entry name" value="KRAB_dom_sf"/>
</dbReference>
<keyword evidence="5" id="KW-0677">Repeat</keyword>
<dbReference type="GO" id="GO:0000122">
    <property type="term" value="P:negative regulation of transcription by RNA polymerase II"/>
    <property type="evidence" value="ECO:0007669"/>
    <property type="project" value="UniProtKB-ARBA"/>
</dbReference>
<keyword evidence="10" id="KW-0804">Transcription</keyword>
<dbReference type="CDD" id="cd07765">
    <property type="entry name" value="KRAB_A-box"/>
    <property type="match status" value="1"/>
</dbReference>
<evidence type="ECO:0000256" key="7">
    <source>
        <dbReference type="ARBA" id="ARBA00022833"/>
    </source>
</evidence>
<keyword evidence="16" id="KW-1185">Reference proteome</keyword>
<dbReference type="PROSITE" id="PS50805">
    <property type="entry name" value="KRAB"/>
    <property type="match status" value="1"/>
</dbReference>
<dbReference type="PANTHER" id="PTHR23234">
    <property type="entry name" value="ZNF44 PROTEIN"/>
    <property type="match status" value="1"/>
</dbReference>
<feature type="domain" description="C2H2-type" evidence="13">
    <location>
        <begin position="201"/>
        <end position="225"/>
    </location>
</feature>
<comment type="subcellular location">
    <subcellularLocation>
        <location evidence="2">Nucleus</location>
    </subcellularLocation>
</comment>
<dbReference type="Pfam" id="PF00096">
    <property type="entry name" value="zf-C2H2"/>
    <property type="match status" value="4"/>
</dbReference>
<dbReference type="SMART" id="SM00349">
    <property type="entry name" value="KRAB"/>
    <property type="match status" value="1"/>
</dbReference>
<dbReference type="SUPFAM" id="SSF109640">
    <property type="entry name" value="KRAB domain (Kruppel-associated box)"/>
    <property type="match status" value="1"/>
</dbReference>
<keyword evidence="11" id="KW-0539">Nucleus</keyword>
<dbReference type="InterPro" id="IPR013087">
    <property type="entry name" value="Znf_C2H2_type"/>
</dbReference>
<dbReference type="Proteomes" id="UP000550707">
    <property type="component" value="Unassembled WGS sequence"/>
</dbReference>
<evidence type="ECO:0000256" key="10">
    <source>
        <dbReference type="ARBA" id="ARBA00023163"/>
    </source>
</evidence>
<evidence type="ECO:0008006" key="17">
    <source>
        <dbReference type="Google" id="ProtNLM"/>
    </source>
</evidence>
<dbReference type="Gene3D" id="6.10.140.140">
    <property type="match status" value="1"/>
</dbReference>
<dbReference type="Gene3D" id="3.30.160.60">
    <property type="entry name" value="Classic Zinc Finger"/>
    <property type="match status" value="4"/>
</dbReference>
<keyword evidence="8" id="KW-0805">Transcription regulation</keyword>
<feature type="domain" description="C2H2-type" evidence="13">
    <location>
        <begin position="173"/>
        <end position="200"/>
    </location>
</feature>
<evidence type="ECO:0000313" key="15">
    <source>
        <dbReference type="EMBL" id="KAF6482769.1"/>
    </source>
</evidence>
<dbReference type="SUPFAM" id="SSF57667">
    <property type="entry name" value="beta-beta-alpha zinc fingers"/>
    <property type="match status" value="3"/>
</dbReference>
<feature type="domain" description="C2H2-type" evidence="13">
    <location>
        <begin position="107"/>
        <end position="134"/>
    </location>
</feature>
<comment type="function">
    <text evidence="1">May be involved in transcriptional regulation.</text>
</comment>
<evidence type="ECO:0000256" key="4">
    <source>
        <dbReference type="ARBA" id="ARBA00022723"/>
    </source>
</evidence>
<accession>A0A7J8IF97</accession>
<feature type="domain" description="KRAB" evidence="14">
    <location>
        <begin position="4"/>
        <end position="94"/>
    </location>
</feature>
<evidence type="ECO:0000256" key="2">
    <source>
        <dbReference type="ARBA" id="ARBA00004123"/>
    </source>
</evidence>
<keyword evidence="4" id="KW-0479">Metal-binding</keyword>
<dbReference type="GO" id="GO:1990837">
    <property type="term" value="F:sequence-specific double-stranded DNA binding"/>
    <property type="evidence" value="ECO:0007669"/>
    <property type="project" value="UniProtKB-ARBA"/>
</dbReference>
<keyword evidence="7" id="KW-0862">Zinc</keyword>
<dbReference type="PROSITE" id="PS50157">
    <property type="entry name" value="ZINC_FINGER_C2H2_2"/>
    <property type="match status" value="4"/>
</dbReference>
<comment type="similarity">
    <text evidence="3">Belongs to the krueppel C2H2-type zinc-finger protein family.</text>
</comment>
<evidence type="ECO:0000256" key="6">
    <source>
        <dbReference type="ARBA" id="ARBA00022771"/>
    </source>
</evidence>
<feature type="domain" description="C2H2-type" evidence="13">
    <location>
        <begin position="145"/>
        <end position="172"/>
    </location>
</feature>
<dbReference type="PROSITE" id="PS00028">
    <property type="entry name" value="ZINC_FINGER_C2H2_1"/>
    <property type="match status" value="4"/>
</dbReference>
<dbReference type="PANTHER" id="PTHR23234:SF10">
    <property type="entry name" value="RIKEN CDNA 6720489N17 GENE-RELATED"/>
    <property type="match status" value="1"/>
</dbReference>
<name>A0A7J8IF97_MOLMO</name>
<keyword evidence="6 12" id="KW-0863">Zinc-finger</keyword>
<dbReference type="InterPro" id="IPR001909">
    <property type="entry name" value="KRAB"/>
</dbReference>
<protein>
    <recommendedName>
        <fullName evidence="17">Zinc finger protein 791</fullName>
    </recommendedName>
</protein>
<sequence length="225" mass="26460">MDSVTFEDVAVNFTLEEWALLDPSQKKLYRDVMRETFRNLTSIGLHLGKKWEDHNIENQYKTQGRKLRSDMVEKLYEGKEGSDYGKTISQIPDLNLNNRTSSGVKSFKCSVCGKVFVRHSSLNRHIRSHTGHKPYEYHEYEDKPYKCKECGKAFSYHKSVHRHERTHTGEKPYECKECGKAFIYRTTFRGHVRMHTGEKPYKCKNCGKAFSRPSSFRRHEKSHTK</sequence>
<dbReference type="InterPro" id="IPR036236">
    <property type="entry name" value="Znf_C2H2_sf"/>
</dbReference>
<evidence type="ECO:0000256" key="9">
    <source>
        <dbReference type="ARBA" id="ARBA00023125"/>
    </source>
</evidence>
<comment type="caution">
    <text evidence="15">The sequence shown here is derived from an EMBL/GenBank/DDBJ whole genome shotgun (WGS) entry which is preliminary data.</text>
</comment>
<evidence type="ECO:0000256" key="8">
    <source>
        <dbReference type="ARBA" id="ARBA00023015"/>
    </source>
</evidence>
<organism evidence="15 16">
    <name type="scientific">Molossus molossus</name>
    <name type="common">Pallas' mastiff bat</name>
    <name type="synonym">Vespertilio molossus</name>
    <dbReference type="NCBI Taxonomy" id="27622"/>
    <lineage>
        <taxon>Eukaryota</taxon>
        <taxon>Metazoa</taxon>
        <taxon>Chordata</taxon>
        <taxon>Craniata</taxon>
        <taxon>Vertebrata</taxon>
        <taxon>Euteleostomi</taxon>
        <taxon>Mammalia</taxon>
        <taxon>Eutheria</taxon>
        <taxon>Laurasiatheria</taxon>
        <taxon>Chiroptera</taxon>
        <taxon>Yangochiroptera</taxon>
        <taxon>Molossidae</taxon>
        <taxon>Molossus</taxon>
    </lineage>
</organism>
<dbReference type="Pfam" id="PF01352">
    <property type="entry name" value="KRAB"/>
    <property type="match status" value="1"/>
</dbReference>
<keyword evidence="9" id="KW-0238">DNA-binding</keyword>
<evidence type="ECO:0000256" key="5">
    <source>
        <dbReference type="ARBA" id="ARBA00022737"/>
    </source>
</evidence>
<dbReference type="EMBL" id="JACASF010000004">
    <property type="protein sequence ID" value="KAF6482769.1"/>
    <property type="molecule type" value="Genomic_DNA"/>
</dbReference>
<evidence type="ECO:0000259" key="14">
    <source>
        <dbReference type="PROSITE" id="PS50805"/>
    </source>
</evidence>
<proteinExistence type="inferred from homology"/>
<dbReference type="FunFam" id="3.30.160.60:FF:001014">
    <property type="entry name" value="Zinc finger protein 597"/>
    <property type="match status" value="1"/>
</dbReference>
<dbReference type="FunFam" id="3.30.160.60:FF:001465">
    <property type="entry name" value="Zinc finger protein 560"/>
    <property type="match status" value="1"/>
</dbReference>
<gene>
    <name evidence="15" type="ORF">HJG59_020160</name>
</gene>
<dbReference type="GO" id="GO:0008270">
    <property type="term" value="F:zinc ion binding"/>
    <property type="evidence" value="ECO:0007669"/>
    <property type="project" value="UniProtKB-KW"/>
</dbReference>
<evidence type="ECO:0000256" key="1">
    <source>
        <dbReference type="ARBA" id="ARBA00003767"/>
    </source>
</evidence>
<reference evidence="15 16" key="1">
    <citation type="journal article" date="2020" name="Nature">
        <title>Six reference-quality genomes reveal evolution of bat adaptations.</title>
        <authorList>
            <person name="Jebb D."/>
            <person name="Huang Z."/>
            <person name="Pippel M."/>
            <person name="Hughes G.M."/>
            <person name="Lavrichenko K."/>
            <person name="Devanna P."/>
            <person name="Winkler S."/>
            <person name="Jermiin L.S."/>
            <person name="Skirmuntt E.C."/>
            <person name="Katzourakis A."/>
            <person name="Burkitt-Gray L."/>
            <person name="Ray D.A."/>
            <person name="Sullivan K.A.M."/>
            <person name="Roscito J.G."/>
            <person name="Kirilenko B.M."/>
            <person name="Davalos L.M."/>
            <person name="Corthals A.P."/>
            <person name="Power M.L."/>
            <person name="Jones G."/>
            <person name="Ransome R.D."/>
            <person name="Dechmann D.K.N."/>
            <person name="Locatelli A.G."/>
            <person name="Puechmaille S.J."/>
            <person name="Fedrigo O."/>
            <person name="Jarvis E.D."/>
            <person name="Hiller M."/>
            <person name="Vernes S.C."/>
            <person name="Myers E.W."/>
            <person name="Teeling E.C."/>
        </authorList>
    </citation>
    <scope>NUCLEOTIDE SEQUENCE [LARGE SCALE GENOMIC DNA]</scope>
    <source>
        <strain evidence="15">MMolMol1</strain>
        <tissue evidence="15">Muscle</tissue>
    </source>
</reference>
<evidence type="ECO:0000259" key="13">
    <source>
        <dbReference type="PROSITE" id="PS50157"/>
    </source>
</evidence>
<dbReference type="AlphaFoldDB" id="A0A7J8IF97"/>
<dbReference type="InterPro" id="IPR050758">
    <property type="entry name" value="Znf_C2H2-type"/>
</dbReference>
<evidence type="ECO:0000313" key="16">
    <source>
        <dbReference type="Proteomes" id="UP000550707"/>
    </source>
</evidence>
<evidence type="ECO:0000256" key="3">
    <source>
        <dbReference type="ARBA" id="ARBA00006991"/>
    </source>
</evidence>